<reference evidence="2" key="1">
    <citation type="submission" date="2019-08" db="EMBL/GenBank/DDBJ databases">
        <authorList>
            <person name="Kucharzyk K."/>
            <person name="Murdoch R.W."/>
            <person name="Higgins S."/>
            <person name="Loffler F."/>
        </authorList>
    </citation>
    <scope>NUCLEOTIDE SEQUENCE</scope>
</reference>
<gene>
    <name evidence="2" type="ORF">SDC9_114042</name>
</gene>
<accession>A0A645BPB2</accession>
<dbReference type="EMBL" id="VSSQ01021502">
    <property type="protein sequence ID" value="MPM67125.1"/>
    <property type="molecule type" value="Genomic_DNA"/>
</dbReference>
<evidence type="ECO:0000256" key="1">
    <source>
        <dbReference type="SAM" id="MobiDB-lite"/>
    </source>
</evidence>
<organism evidence="2">
    <name type="scientific">bioreactor metagenome</name>
    <dbReference type="NCBI Taxonomy" id="1076179"/>
    <lineage>
        <taxon>unclassified sequences</taxon>
        <taxon>metagenomes</taxon>
        <taxon>ecological metagenomes</taxon>
    </lineage>
</organism>
<comment type="caution">
    <text evidence="2">The sequence shown here is derived from an EMBL/GenBank/DDBJ whole genome shotgun (WGS) entry which is preliminary data.</text>
</comment>
<protein>
    <submittedName>
        <fullName evidence="2">Uncharacterized protein</fullName>
    </submittedName>
</protein>
<proteinExistence type="predicted"/>
<evidence type="ECO:0000313" key="2">
    <source>
        <dbReference type="EMBL" id="MPM67125.1"/>
    </source>
</evidence>
<feature type="region of interest" description="Disordered" evidence="1">
    <location>
        <begin position="36"/>
        <end position="62"/>
    </location>
</feature>
<sequence length="62" mass="6588">MSTWPVKLRYVQDVAQEISGDEGQHDLNEELGAGAHTQAATRSANAFPVIGSAQDGEGDHHS</sequence>
<dbReference type="AlphaFoldDB" id="A0A645BPB2"/>
<name>A0A645BPB2_9ZZZZ</name>